<organism evidence="5 6">
    <name type="scientific">Lolium multiflorum</name>
    <name type="common">Italian ryegrass</name>
    <name type="synonym">Lolium perenne subsp. multiflorum</name>
    <dbReference type="NCBI Taxonomy" id="4521"/>
    <lineage>
        <taxon>Eukaryota</taxon>
        <taxon>Viridiplantae</taxon>
        <taxon>Streptophyta</taxon>
        <taxon>Embryophyta</taxon>
        <taxon>Tracheophyta</taxon>
        <taxon>Spermatophyta</taxon>
        <taxon>Magnoliopsida</taxon>
        <taxon>Liliopsida</taxon>
        <taxon>Poales</taxon>
        <taxon>Poaceae</taxon>
        <taxon>BOP clade</taxon>
        <taxon>Pooideae</taxon>
        <taxon>Poodae</taxon>
        <taxon>Poeae</taxon>
        <taxon>Poeae Chloroplast Group 2 (Poeae type)</taxon>
        <taxon>Loliodinae</taxon>
        <taxon>Loliinae</taxon>
        <taxon>Lolium</taxon>
    </lineage>
</organism>
<dbReference type="InterPro" id="IPR031061">
    <property type="entry name" value="HMGB_plant"/>
</dbReference>
<proteinExistence type="predicted"/>
<dbReference type="PANTHER" id="PTHR46261:SF18">
    <property type="entry name" value="DNA-BINDING PROTEIN MNB1B"/>
    <property type="match status" value="1"/>
</dbReference>
<feature type="domain" description="HMG box" evidence="4">
    <location>
        <begin position="17"/>
        <end position="52"/>
    </location>
</feature>
<comment type="subcellular location">
    <subcellularLocation>
        <location evidence="1">Nucleus</location>
    </subcellularLocation>
</comment>
<protein>
    <recommendedName>
        <fullName evidence="4">HMG box domain-containing protein</fullName>
    </recommendedName>
</protein>
<gene>
    <name evidence="5" type="ORF">QYE76_002529</name>
</gene>
<keyword evidence="2" id="KW-0238">DNA-binding</keyword>
<dbReference type="SUPFAM" id="SSF47095">
    <property type="entry name" value="HMG-box"/>
    <property type="match status" value="1"/>
</dbReference>
<accession>A0AAD8RND9</accession>
<dbReference type="InterPro" id="IPR015797">
    <property type="entry name" value="NUDIX_hydrolase-like_dom_sf"/>
</dbReference>
<keyword evidence="3" id="KW-0539">Nucleus</keyword>
<dbReference type="PANTHER" id="PTHR46261">
    <property type="entry name" value="HIGH MOBILITY GROUP B PROTEIN 4-RELATED"/>
    <property type="match status" value="1"/>
</dbReference>
<sequence length="154" mass="16873">MKGAKSNRVNLALLLPLYRDEFRKEFKEKYPKNKSVAAVGKAAGERWKSLSELMFHTLQTLPVGYLEVGESAAEGASRETLKEACADATLGPAIATASSHLLTRIVARSWVGSWAVAVQSSRRLPHLHQDAEGHQEDTVEPGLAACCFPQPRNF</sequence>
<dbReference type="Proteomes" id="UP001231189">
    <property type="component" value="Unassembled WGS sequence"/>
</dbReference>
<evidence type="ECO:0000259" key="4">
    <source>
        <dbReference type="Pfam" id="PF00505"/>
    </source>
</evidence>
<evidence type="ECO:0000256" key="1">
    <source>
        <dbReference type="ARBA" id="ARBA00004123"/>
    </source>
</evidence>
<evidence type="ECO:0000256" key="3">
    <source>
        <dbReference type="ARBA" id="ARBA00023242"/>
    </source>
</evidence>
<comment type="caution">
    <text evidence="5">The sequence shown here is derived from an EMBL/GenBank/DDBJ whole genome shotgun (WGS) entry which is preliminary data.</text>
</comment>
<keyword evidence="6" id="KW-1185">Reference proteome</keyword>
<name>A0AAD8RND9_LOLMU</name>
<evidence type="ECO:0000313" key="6">
    <source>
        <dbReference type="Proteomes" id="UP001231189"/>
    </source>
</evidence>
<dbReference type="EMBL" id="JAUUTY010000005">
    <property type="protein sequence ID" value="KAK1628214.1"/>
    <property type="molecule type" value="Genomic_DNA"/>
</dbReference>
<evidence type="ECO:0000256" key="2">
    <source>
        <dbReference type="ARBA" id="ARBA00023125"/>
    </source>
</evidence>
<evidence type="ECO:0000313" key="5">
    <source>
        <dbReference type="EMBL" id="KAK1628214.1"/>
    </source>
</evidence>
<reference evidence="5" key="1">
    <citation type="submission" date="2023-07" db="EMBL/GenBank/DDBJ databases">
        <title>A chromosome-level genome assembly of Lolium multiflorum.</title>
        <authorList>
            <person name="Chen Y."/>
            <person name="Copetti D."/>
            <person name="Kolliker R."/>
            <person name="Studer B."/>
        </authorList>
    </citation>
    <scope>NUCLEOTIDE SEQUENCE</scope>
    <source>
        <strain evidence="5">02402/16</strain>
        <tissue evidence="5">Leaf</tissue>
    </source>
</reference>
<dbReference type="InterPro" id="IPR036910">
    <property type="entry name" value="HMG_box_dom_sf"/>
</dbReference>
<dbReference type="AlphaFoldDB" id="A0AAD8RND9"/>
<dbReference type="Gene3D" id="1.10.30.10">
    <property type="entry name" value="High mobility group box domain"/>
    <property type="match status" value="1"/>
</dbReference>
<dbReference type="GO" id="GO:0005634">
    <property type="term" value="C:nucleus"/>
    <property type="evidence" value="ECO:0007669"/>
    <property type="project" value="UniProtKB-SubCell"/>
</dbReference>
<dbReference type="GO" id="GO:0003677">
    <property type="term" value="F:DNA binding"/>
    <property type="evidence" value="ECO:0007669"/>
    <property type="project" value="UniProtKB-KW"/>
</dbReference>
<dbReference type="InterPro" id="IPR009071">
    <property type="entry name" value="HMG_box_dom"/>
</dbReference>
<dbReference type="Pfam" id="PF00505">
    <property type="entry name" value="HMG_box"/>
    <property type="match status" value="1"/>
</dbReference>
<dbReference type="SUPFAM" id="SSF55811">
    <property type="entry name" value="Nudix"/>
    <property type="match status" value="1"/>
</dbReference>